<dbReference type="Gene3D" id="3.40.50.300">
    <property type="entry name" value="P-loop containing nucleotide triphosphate hydrolases"/>
    <property type="match status" value="1"/>
</dbReference>
<keyword evidence="2" id="KW-1185">Reference proteome</keyword>
<organism evidence="1 2">
    <name type="scientific">Sphagnurus paluster</name>
    <dbReference type="NCBI Taxonomy" id="117069"/>
    <lineage>
        <taxon>Eukaryota</taxon>
        <taxon>Fungi</taxon>
        <taxon>Dikarya</taxon>
        <taxon>Basidiomycota</taxon>
        <taxon>Agaricomycotina</taxon>
        <taxon>Agaricomycetes</taxon>
        <taxon>Agaricomycetidae</taxon>
        <taxon>Agaricales</taxon>
        <taxon>Tricholomatineae</taxon>
        <taxon>Lyophyllaceae</taxon>
        <taxon>Sphagnurus</taxon>
    </lineage>
</organism>
<evidence type="ECO:0008006" key="3">
    <source>
        <dbReference type="Google" id="ProtNLM"/>
    </source>
</evidence>
<accession>A0A9P7GPQ7</accession>
<comment type="caution">
    <text evidence="1">The sequence shown here is derived from an EMBL/GenBank/DDBJ whole genome shotgun (WGS) entry which is preliminary data.</text>
</comment>
<dbReference type="SUPFAM" id="SSF52540">
    <property type="entry name" value="P-loop containing nucleoside triphosphate hydrolases"/>
    <property type="match status" value="1"/>
</dbReference>
<reference evidence="1" key="1">
    <citation type="submission" date="2021-02" db="EMBL/GenBank/DDBJ databases">
        <authorList>
            <person name="Nieuwenhuis M."/>
            <person name="Van De Peppel L.J.J."/>
        </authorList>
    </citation>
    <scope>NUCLEOTIDE SEQUENCE</scope>
    <source>
        <strain evidence="1">D49</strain>
    </source>
</reference>
<dbReference type="EMBL" id="JABCKI010000069">
    <property type="protein sequence ID" value="KAG5653180.1"/>
    <property type="molecule type" value="Genomic_DNA"/>
</dbReference>
<dbReference type="Proteomes" id="UP000717328">
    <property type="component" value="Unassembled WGS sequence"/>
</dbReference>
<proteinExistence type="predicted"/>
<dbReference type="OrthoDB" id="8954335at2759"/>
<dbReference type="AlphaFoldDB" id="A0A9P7GPQ7"/>
<evidence type="ECO:0000313" key="1">
    <source>
        <dbReference type="EMBL" id="KAG5653180.1"/>
    </source>
</evidence>
<dbReference type="InterPro" id="IPR027417">
    <property type="entry name" value="P-loop_NTPase"/>
</dbReference>
<name>A0A9P7GPQ7_9AGAR</name>
<gene>
    <name evidence="1" type="ORF">H0H81_001897</name>
</gene>
<evidence type="ECO:0000313" key="2">
    <source>
        <dbReference type="Proteomes" id="UP000717328"/>
    </source>
</evidence>
<reference evidence="1" key="2">
    <citation type="submission" date="2021-10" db="EMBL/GenBank/DDBJ databases">
        <title>Phylogenomics reveals ancestral predisposition of the termite-cultivated fungus Termitomyces towards a domesticated lifestyle.</title>
        <authorList>
            <person name="Auxier B."/>
            <person name="Grum-Grzhimaylo A."/>
            <person name="Cardenas M.E."/>
            <person name="Lodge J.D."/>
            <person name="Laessoe T."/>
            <person name="Pedersen O."/>
            <person name="Smith M.E."/>
            <person name="Kuyper T.W."/>
            <person name="Franco-Molano E.A."/>
            <person name="Baroni T.J."/>
            <person name="Aanen D.K."/>
        </authorList>
    </citation>
    <scope>NUCLEOTIDE SEQUENCE</scope>
    <source>
        <strain evidence="1">D49</strain>
    </source>
</reference>
<sequence length="289" mass="33310">MGRKSKTLEKESKDEDKFMTDPRKTDIFINTLMGKEVTLVGHNLKSQTVNIQHFVITHPDPKFKDRRVIVLDTPGFDDTFVDDREILRRIAVWLGRSYEEEMKLGGLIYLHEITQPRMLGSARKNLDMFNKLCGPSAAKNVYLVTNKWGDVPTEVGQNREKQLQSQHWREMLDNGAKILRFDLNQESAVDIIGQILRNGNNAVAQIQSEIIDEKSILAETGAGRTLHYTLEEHLKMQKQLAAQLRKEEHSPQLQKQIEENQKNIDIIVAQMKELKIPFSRKLMRLLGLV</sequence>
<dbReference type="CDD" id="cd00882">
    <property type="entry name" value="Ras_like_GTPase"/>
    <property type="match status" value="1"/>
</dbReference>
<protein>
    <recommendedName>
        <fullName evidence="3">G domain-containing protein</fullName>
    </recommendedName>
</protein>